<dbReference type="InterPro" id="IPR029063">
    <property type="entry name" value="SAM-dependent_MTases_sf"/>
</dbReference>
<sequence>MNCRTTIAVLAHRFQQLDRLLTETRRWWQYQPYHHLTLAFADEAPALAARLNAMSLAQLNELDGDMAALCALLAPWIPAGAALHGLSELERFLPEPIQCAREMAMHMPGRKQAQIEAFCGNLPPHQGPYLEWCAGKGHLGRLVSLHRGAEILSLELQGQLCEEGRRLAARDGARMQFIEADAFAAESGALIAEQHHAMALHACGELHTHLLERVVERGARGVTVSPCCYHLIRGSHYRPLSTAAQASDLQLTKADLRLPLQETVTAGARISRLRELEVVWRLAFDCLQRHLRGVDEYLPVPNMQKSLLTGSFEAFCAWAAQRKGLILPAGLDLAAFLAMGEARYGDVARMELVRHLFRRPLEIWLALDRALFLQEQGYRVEVGEFCDKPMTPRNILIRAVRQQMS</sequence>
<dbReference type="Pfam" id="PF13679">
    <property type="entry name" value="Methyltransf_32"/>
    <property type="match status" value="1"/>
</dbReference>
<dbReference type="GO" id="GO:0008168">
    <property type="term" value="F:methyltransferase activity"/>
    <property type="evidence" value="ECO:0007669"/>
    <property type="project" value="UniProtKB-KW"/>
</dbReference>
<evidence type="ECO:0000259" key="1">
    <source>
        <dbReference type="Pfam" id="PF13679"/>
    </source>
</evidence>
<keyword evidence="2" id="KW-0808">Transferase</keyword>
<dbReference type="PANTHER" id="PTHR13369">
    <property type="match status" value="1"/>
</dbReference>
<dbReference type="Gene3D" id="3.40.50.150">
    <property type="entry name" value="Vaccinia Virus protein VP39"/>
    <property type="match status" value="1"/>
</dbReference>
<dbReference type="Proteomes" id="UP001056890">
    <property type="component" value="Chromosome"/>
</dbReference>
<dbReference type="InterPro" id="IPR025714">
    <property type="entry name" value="Methyltranfer_dom"/>
</dbReference>
<proteinExistence type="predicted"/>
<evidence type="ECO:0000313" key="2">
    <source>
        <dbReference type="EMBL" id="USV59294.1"/>
    </source>
</evidence>
<name>A0AAE9MJD8_9GAMM</name>
<protein>
    <submittedName>
        <fullName evidence="2">SAM-dependent methyltransferase</fullName>
    </submittedName>
</protein>
<dbReference type="AlphaFoldDB" id="A0AAE9MJD8"/>
<accession>A0AAE9MJD8</accession>
<keyword evidence="2" id="KW-0489">Methyltransferase</keyword>
<organism evidence="2 3">
    <name type="scientific">Aeromonas encheleia</name>
    <dbReference type="NCBI Taxonomy" id="73010"/>
    <lineage>
        <taxon>Bacteria</taxon>
        <taxon>Pseudomonadati</taxon>
        <taxon>Pseudomonadota</taxon>
        <taxon>Gammaproteobacteria</taxon>
        <taxon>Aeromonadales</taxon>
        <taxon>Aeromonadaceae</taxon>
        <taxon>Aeromonas</taxon>
    </lineage>
</organism>
<evidence type="ECO:0000313" key="3">
    <source>
        <dbReference type="Proteomes" id="UP001056890"/>
    </source>
</evidence>
<dbReference type="SUPFAM" id="SSF53335">
    <property type="entry name" value="S-adenosyl-L-methionine-dependent methyltransferases"/>
    <property type="match status" value="1"/>
</dbReference>
<keyword evidence="3" id="KW-1185">Reference proteome</keyword>
<reference evidence="2" key="1">
    <citation type="submission" date="2022-06" db="EMBL/GenBank/DDBJ databases">
        <title>Complete Genome of Aeromonas sp. Strain SOD01 Isolated from an Urban Freshwater Stream.</title>
        <authorList>
            <person name="Williams L.E."/>
            <person name="Brysgel T."/>
            <person name="Capestro E.M."/>
            <person name="Foltz G.V."/>
            <person name="Gardner A.E."/>
            <person name="Ingrassia J."/>
            <person name="Peterson E."/>
            <person name="Arruda J."/>
            <person name="Flaherty I."/>
            <person name="Hunt M."/>
            <person name="Pappas G."/>
            <person name="Ramsaran S."/>
            <person name="Rocha M."/>
        </authorList>
    </citation>
    <scope>NUCLEOTIDE SEQUENCE</scope>
    <source>
        <strain evidence="2">SOD01</strain>
    </source>
</reference>
<dbReference type="GO" id="GO:0032259">
    <property type="term" value="P:methylation"/>
    <property type="evidence" value="ECO:0007669"/>
    <property type="project" value="UniProtKB-KW"/>
</dbReference>
<feature type="domain" description="Methyltransferase" evidence="1">
    <location>
        <begin position="128"/>
        <end position="233"/>
    </location>
</feature>
<dbReference type="PANTHER" id="PTHR13369:SF0">
    <property type="entry name" value="GLUTATHIONE S-TRANSFERASE C-TERMINAL DOMAIN-CONTAINING PROTEIN"/>
    <property type="match status" value="1"/>
</dbReference>
<dbReference type="EMBL" id="CP099717">
    <property type="protein sequence ID" value="USV59294.1"/>
    <property type="molecule type" value="Genomic_DNA"/>
</dbReference>
<dbReference type="RefSeq" id="WP_252996238.1">
    <property type="nucleotide sequence ID" value="NZ_CP099717.1"/>
</dbReference>
<gene>
    <name evidence="2" type="ORF">NHF51_09245</name>
</gene>